<feature type="region of interest" description="Disordered" evidence="2">
    <location>
        <begin position="134"/>
        <end position="192"/>
    </location>
</feature>
<feature type="domain" description="Rad26-like C-terminal" evidence="3">
    <location>
        <begin position="551"/>
        <end position="594"/>
    </location>
</feature>
<name>A0A1Y2FS52_PROLT</name>
<feature type="non-terminal residue" evidence="4">
    <location>
        <position position="596"/>
    </location>
</feature>
<feature type="coiled-coil region" evidence="1">
    <location>
        <begin position="19"/>
        <end position="125"/>
    </location>
</feature>
<dbReference type="AlphaFoldDB" id="A0A1Y2FS52"/>
<comment type="caution">
    <text evidence="4">The sequence shown here is derived from an EMBL/GenBank/DDBJ whole genome shotgun (WGS) entry which is preliminary data.</text>
</comment>
<dbReference type="Proteomes" id="UP000193685">
    <property type="component" value="Unassembled WGS sequence"/>
</dbReference>
<evidence type="ECO:0000313" key="5">
    <source>
        <dbReference type="Proteomes" id="UP000193685"/>
    </source>
</evidence>
<reference evidence="4 5" key="1">
    <citation type="submission" date="2016-07" db="EMBL/GenBank/DDBJ databases">
        <title>Pervasive Adenine N6-methylation of Active Genes in Fungi.</title>
        <authorList>
            <consortium name="DOE Joint Genome Institute"/>
            <person name="Mondo S.J."/>
            <person name="Dannebaum R.O."/>
            <person name="Kuo R.C."/>
            <person name="Labutti K."/>
            <person name="Haridas S."/>
            <person name="Kuo A."/>
            <person name="Salamov A."/>
            <person name="Ahrendt S.R."/>
            <person name="Lipzen A."/>
            <person name="Sullivan W."/>
            <person name="Andreopoulos W.B."/>
            <person name="Clum A."/>
            <person name="Lindquist E."/>
            <person name="Daum C."/>
            <person name="Ramamoorthy G.K."/>
            <person name="Gryganskyi A."/>
            <person name="Culley D."/>
            <person name="Magnuson J.K."/>
            <person name="James T.Y."/>
            <person name="O'Malley M.A."/>
            <person name="Stajich J.E."/>
            <person name="Spatafora J.W."/>
            <person name="Visel A."/>
            <person name="Grigoriev I.V."/>
        </authorList>
    </citation>
    <scope>NUCLEOTIDE SEQUENCE [LARGE SCALE GENOMIC DNA]</scope>
    <source>
        <strain evidence="4 5">12-1054</strain>
    </source>
</reference>
<dbReference type="STRING" id="56484.A0A1Y2FS52"/>
<keyword evidence="5" id="KW-1185">Reference proteome</keyword>
<feature type="compositionally biased region" description="Basic residues" evidence="2">
    <location>
        <begin position="173"/>
        <end position="182"/>
    </location>
</feature>
<dbReference type="EMBL" id="MCFI01000002">
    <property type="protein sequence ID" value="ORY86779.1"/>
    <property type="molecule type" value="Genomic_DNA"/>
</dbReference>
<evidence type="ECO:0000259" key="3">
    <source>
        <dbReference type="Pfam" id="PF21046"/>
    </source>
</evidence>
<accession>A0A1Y2FS52</accession>
<dbReference type="InterPro" id="IPR048379">
    <property type="entry name" value="Rad26-like_C"/>
</dbReference>
<dbReference type="GeneID" id="63785108"/>
<dbReference type="OrthoDB" id="5245063at2759"/>
<dbReference type="RefSeq" id="XP_040727635.1">
    <property type="nucleotide sequence ID" value="XM_040868509.1"/>
</dbReference>
<gene>
    <name evidence="4" type="ORF">BCR37DRAFT_376017</name>
</gene>
<evidence type="ECO:0000313" key="4">
    <source>
        <dbReference type="EMBL" id="ORY86779.1"/>
    </source>
</evidence>
<evidence type="ECO:0000256" key="1">
    <source>
        <dbReference type="SAM" id="Coils"/>
    </source>
</evidence>
<protein>
    <recommendedName>
        <fullName evidence="3">Rad26-like C-terminal domain-containing protein</fullName>
    </recommendedName>
</protein>
<dbReference type="Pfam" id="PF21046">
    <property type="entry name" value="Rad26-like_C"/>
    <property type="match status" value="1"/>
</dbReference>
<keyword evidence="1" id="KW-0175">Coiled coil</keyword>
<proteinExistence type="predicted"/>
<feature type="compositionally biased region" description="Low complexity" evidence="2">
    <location>
        <begin position="158"/>
        <end position="167"/>
    </location>
</feature>
<organism evidence="4 5">
    <name type="scientific">Protomyces lactucae-debilis</name>
    <dbReference type="NCBI Taxonomy" id="2754530"/>
    <lineage>
        <taxon>Eukaryota</taxon>
        <taxon>Fungi</taxon>
        <taxon>Dikarya</taxon>
        <taxon>Ascomycota</taxon>
        <taxon>Taphrinomycotina</taxon>
        <taxon>Taphrinomycetes</taxon>
        <taxon>Taphrinales</taxon>
        <taxon>Protomycetaceae</taxon>
        <taxon>Protomyces</taxon>
    </lineage>
</organism>
<sequence>MDAFDDGGSGDEFEDLELLEQIEAEALKQHAAAKQARAQKQHELTQQPALPTAVYTQLQNELESLRKLQRDQQGELRVLKDNHARSKVEQEEQMAKAAAAQKAAEEAANRQVILLQEENQRLSNAMTFQRQELRDARVRQAQQSPSKGSPLARRKADAAAFPPLADLGTRQSPTRKRKRARKGANDDEEMDFDQVQVAPVVRSPQKAAPRSPIPMPSPVRDMTPMMVDVPDVVHVQQTGNTGNVILTHKLQLCAMLCALQDESGMSLIHKLDQARESAHPSTPLITIINSHALFADASDMAIALMLSLGQCQSHPKALRFEAIRLMLLLLRSFPHRLAIAFCQEVQEPGVLQLMASPVWVDVKEDKQVKHLHRLRLRFFCQIAQALSHEPTICEQMYLLLGPAFLTFALAQERDTEDFVLAVRLLAALAHANAKIAEDEGLLNLLTAPLEPQSGRTSIELLQRQTLALQCLYALSIYQDSALEVFRSSRLLVPRLAACIYGQLELFYVESSRREELNRFLESCLRFYHLLLNDMEAGQAERHWLVPQARATHIVAMTRISFAEDEDAYSLDMIDMARDLLELCISPEEGEEIHAIL</sequence>
<evidence type="ECO:0000256" key="2">
    <source>
        <dbReference type="SAM" id="MobiDB-lite"/>
    </source>
</evidence>